<dbReference type="Proteomes" id="UP001300763">
    <property type="component" value="Unassembled WGS sequence"/>
</dbReference>
<keyword evidence="2" id="KW-0472">Membrane</keyword>
<evidence type="ECO:0000313" key="3">
    <source>
        <dbReference type="EMBL" id="MDD7968114.1"/>
    </source>
</evidence>
<keyword evidence="2" id="KW-1133">Transmembrane helix</keyword>
<dbReference type="RefSeq" id="WP_274202643.1">
    <property type="nucleotide sequence ID" value="NZ_JAQZAO010000010.1"/>
</dbReference>
<reference evidence="3 4" key="1">
    <citation type="submission" date="2023-02" db="EMBL/GenBank/DDBJ databases">
        <title>Genome sequencing required for Actinomycetospora new species description.</title>
        <authorList>
            <person name="Saimee Y."/>
            <person name="Duangmal K."/>
        </authorList>
    </citation>
    <scope>NUCLEOTIDE SEQUENCE [LARGE SCALE GENOMIC DNA]</scope>
    <source>
        <strain evidence="3 4">DW7H6</strain>
    </source>
</reference>
<evidence type="ECO:0000256" key="2">
    <source>
        <dbReference type="SAM" id="Phobius"/>
    </source>
</evidence>
<keyword evidence="2" id="KW-0812">Transmembrane</keyword>
<sequence length="123" mass="12802">MSDESGAHDIRVGPFLIDVPRSIGYFGGVGVALALGLVDPPLAVFIGAAPFLVMLTHRSLPVPIRFVGEALEGAARPIGGENDGYVQLEDEQADRERARALAATVRRGEATGPSGRAQAAGRP</sequence>
<evidence type="ECO:0008006" key="5">
    <source>
        <dbReference type="Google" id="ProtNLM"/>
    </source>
</evidence>
<keyword evidence="4" id="KW-1185">Reference proteome</keyword>
<protein>
    <recommendedName>
        <fullName evidence="5">PrgI family protein</fullName>
    </recommendedName>
</protein>
<feature type="transmembrane region" description="Helical" evidence="2">
    <location>
        <begin position="23"/>
        <end position="55"/>
    </location>
</feature>
<comment type="caution">
    <text evidence="3">The sequence shown here is derived from an EMBL/GenBank/DDBJ whole genome shotgun (WGS) entry which is preliminary data.</text>
</comment>
<evidence type="ECO:0000313" key="4">
    <source>
        <dbReference type="Proteomes" id="UP001300763"/>
    </source>
</evidence>
<proteinExistence type="predicted"/>
<name>A0ABT5SZ23_9PSEU</name>
<feature type="region of interest" description="Disordered" evidence="1">
    <location>
        <begin position="104"/>
        <end position="123"/>
    </location>
</feature>
<organism evidence="3 4">
    <name type="scientific">Actinomycetospora lemnae</name>
    <dbReference type="NCBI Taxonomy" id="3019891"/>
    <lineage>
        <taxon>Bacteria</taxon>
        <taxon>Bacillati</taxon>
        <taxon>Actinomycetota</taxon>
        <taxon>Actinomycetes</taxon>
        <taxon>Pseudonocardiales</taxon>
        <taxon>Pseudonocardiaceae</taxon>
        <taxon>Actinomycetospora</taxon>
    </lineage>
</organism>
<dbReference type="EMBL" id="JAQZAO010000010">
    <property type="protein sequence ID" value="MDD7968114.1"/>
    <property type="molecule type" value="Genomic_DNA"/>
</dbReference>
<accession>A0ABT5SZ23</accession>
<gene>
    <name evidence="3" type="ORF">PGB27_22440</name>
</gene>
<evidence type="ECO:0000256" key="1">
    <source>
        <dbReference type="SAM" id="MobiDB-lite"/>
    </source>
</evidence>